<proteinExistence type="predicted"/>
<dbReference type="PANTHER" id="PTHR33507:SF3">
    <property type="entry name" value="INNER MEMBRANE PROTEIN YBBJ"/>
    <property type="match status" value="1"/>
</dbReference>
<dbReference type="EMBL" id="JACIJB010000001">
    <property type="protein sequence ID" value="MBB5659549.1"/>
    <property type="molecule type" value="Genomic_DNA"/>
</dbReference>
<comment type="caution">
    <text evidence="7">The sequence shown here is derived from an EMBL/GenBank/DDBJ whole genome shotgun (WGS) entry which is preliminary data.</text>
</comment>
<evidence type="ECO:0000313" key="8">
    <source>
        <dbReference type="Proteomes" id="UP000548978"/>
    </source>
</evidence>
<reference evidence="7 8" key="1">
    <citation type="submission" date="2020-08" db="EMBL/GenBank/DDBJ databases">
        <title>Genomic Encyclopedia of Type Strains, Phase IV (KMG-IV): sequencing the most valuable type-strain genomes for metagenomic binning, comparative biology and taxonomic classification.</title>
        <authorList>
            <person name="Goeker M."/>
        </authorList>
    </citation>
    <scope>NUCLEOTIDE SEQUENCE [LARGE SCALE GENOMIC DNA]</scope>
    <source>
        <strain evidence="7 8">DSM 24448</strain>
    </source>
</reference>
<keyword evidence="8" id="KW-1185">Reference proteome</keyword>
<dbReference type="GO" id="GO:0005886">
    <property type="term" value="C:plasma membrane"/>
    <property type="evidence" value="ECO:0007669"/>
    <property type="project" value="TreeGrafter"/>
</dbReference>
<evidence type="ECO:0000256" key="3">
    <source>
        <dbReference type="ARBA" id="ARBA00022989"/>
    </source>
</evidence>
<feature type="transmembrane region" description="Helical" evidence="5">
    <location>
        <begin position="13"/>
        <end position="30"/>
    </location>
</feature>
<feature type="transmembrane region" description="Helical" evidence="5">
    <location>
        <begin position="35"/>
        <end position="55"/>
    </location>
</feature>
<keyword evidence="4 5" id="KW-0472">Membrane</keyword>
<evidence type="ECO:0000256" key="1">
    <source>
        <dbReference type="ARBA" id="ARBA00004141"/>
    </source>
</evidence>
<gene>
    <name evidence="7" type="ORF">FHS65_000267</name>
</gene>
<evidence type="ECO:0000256" key="5">
    <source>
        <dbReference type="SAM" id="Phobius"/>
    </source>
</evidence>
<dbReference type="Proteomes" id="UP000548978">
    <property type="component" value="Unassembled WGS sequence"/>
</dbReference>
<dbReference type="RefSeq" id="WP_123286542.1">
    <property type="nucleotide sequence ID" value="NZ_JACIJB010000001.1"/>
</dbReference>
<dbReference type="AlphaFoldDB" id="A0A7W9A197"/>
<accession>A0A7W9A197</accession>
<comment type="subcellular location">
    <subcellularLocation>
        <location evidence="1">Membrane</location>
        <topology evidence="1">Multi-pass membrane protein</topology>
    </subcellularLocation>
</comment>
<dbReference type="InterPro" id="IPR052165">
    <property type="entry name" value="Membrane_assoc_protease"/>
</dbReference>
<dbReference type="OrthoDB" id="7204091at2"/>
<feature type="domain" description="NfeD-like C-terminal" evidence="6">
    <location>
        <begin position="95"/>
        <end position="151"/>
    </location>
</feature>
<dbReference type="PANTHER" id="PTHR33507">
    <property type="entry name" value="INNER MEMBRANE PROTEIN YBBJ"/>
    <property type="match status" value="1"/>
</dbReference>
<keyword evidence="3 5" id="KW-1133">Transmembrane helix</keyword>
<evidence type="ECO:0000313" key="7">
    <source>
        <dbReference type="EMBL" id="MBB5659549.1"/>
    </source>
</evidence>
<evidence type="ECO:0000256" key="2">
    <source>
        <dbReference type="ARBA" id="ARBA00022692"/>
    </source>
</evidence>
<protein>
    <recommendedName>
        <fullName evidence="6">NfeD-like C-terminal domain-containing protein</fullName>
    </recommendedName>
</protein>
<dbReference type="SUPFAM" id="SSF141322">
    <property type="entry name" value="NfeD domain-like"/>
    <property type="match status" value="1"/>
</dbReference>
<feature type="transmembrane region" description="Helical" evidence="5">
    <location>
        <begin position="61"/>
        <end position="79"/>
    </location>
</feature>
<dbReference type="Pfam" id="PF01957">
    <property type="entry name" value="NfeD"/>
    <property type="match status" value="1"/>
</dbReference>
<organism evidence="7 8">
    <name type="scientific">Brevundimonas halotolerans</name>
    <dbReference type="NCBI Taxonomy" id="69670"/>
    <lineage>
        <taxon>Bacteria</taxon>
        <taxon>Pseudomonadati</taxon>
        <taxon>Pseudomonadota</taxon>
        <taxon>Alphaproteobacteria</taxon>
        <taxon>Caulobacterales</taxon>
        <taxon>Caulobacteraceae</taxon>
        <taxon>Brevundimonas</taxon>
    </lineage>
</organism>
<evidence type="ECO:0000256" key="4">
    <source>
        <dbReference type="ARBA" id="ARBA00023136"/>
    </source>
</evidence>
<dbReference type="InterPro" id="IPR002810">
    <property type="entry name" value="NfeD-like_C"/>
</dbReference>
<name>A0A7W9A197_9CAUL</name>
<evidence type="ECO:0000259" key="6">
    <source>
        <dbReference type="Pfam" id="PF01957"/>
    </source>
</evidence>
<keyword evidence="2 5" id="KW-0812">Transmembrane</keyword>
<dbReference type="InterPro" id="IPR012340">
    <property type="entry name" value="NA-bd_OB-fold"/>
</dbReference>
<sequence length="153" mass="16500">MDALISLHASQPWWIWLGLGLVLLAVESALSSEWLLWPAVSAGIVAVLTAIGLRYGFAVEIIAFGLLTAGLTLLSNRLIKRMNPVDMPDINDRDSRLIGQQAQVITPFLDGRGRVFISGSEWAAELEGEASPAIGSRVVVEAIQGARLKVRTP</sequence>
<dbReference type="Gene3D" id="2.40.50.140">
    <property type="entry name" value="Nucleic acid-binding proteins"/>
    <property type="match status" value="1"/>
</dbReference>